<dbReference type="EMBL" id="KI683827">
    <property type="protein sequence ID" value="ETK97413.1"/>
    <property type="molecule type" value="Genomic_DNA"/>
</dbReference>
<accession>W2HQB1</accession>
<gene>
    <name evidence="1" type="ORF">L915_00035</name>
</gene>
<name>W2HQB1_PHYNI</name>
<organism evidence="1">
    <name type="scientific">Phytophthora nicotianae</name>
    <name type="common">Potato buckeye rot agent</name>
    <name type="synonym">Phytophthora parasitica</name>
    <dbReference type="NCBI Taxonomy" id="4792"/>
    <lineage>
        <taxon>Eukaryota</taxon>
        <taxon>Sar</taxon>
        <taxon>Stramenopiles</taxon>
        <taxon>Oomycota</taxon>
        <taxon>Peronosporomycetes</taxon>
        <taxon>Peronosporales</taxon>
        <taxon>Peronosporaceae</taxon>
        <taxon>Phytophthora</taxon>
    </lineage>
</organism>
<dbReference type="Proteomes" id="UP000053236">
    <property type="component" value="Unassembled WGS sequence"/>
</dbReference>
<dbReference type="VEuPathDB" id="FungiDB:PPTG_00023"/>
<protein>
    <recommendedName>
        <fullName evidence="2">Retrotransposon Copia-like N-terminal domain-containing protein</fullName>
    </recommendedName>
</protein>
<evidence type="ECO:0008006" key="2">
    <source>
        <dbReference type="Google" id="ProtNLM"/>
    </source>
</evidence>
<evidence type="ECO:0000313" key="1">
    <source>
        <dbReference type="EMBL" id="ETK97413.1"/>
    </source>
</evidence>
<dbReference type="AlphaFoldDB" id="W2HQB1"/>
<proteinExistence type="predicted"/>
<dbReference type="Pfam" id="PF14223">
    <property type="entry name" value="Retrotran_gag_2"/>
    <property type="match status" value="1"/>
</dbReference>
<reference evidence="1" key="1">
    <citation type="submission" date="2013-11" db="EMBL/GenBank/DDBJ databases">
        <title>The Genome Sequence of Phytophthora parasitica CJ02B3.</title>
        <authorList>
            <consortium name="The Broad Institute Genomics Platform"/>
            <person name="Russ C."/>
            <person name="Tyler B."/>
            <person name="Panabieres F."/>
            <person name="Shan W."/>
            <person name="Tripathy S."/>
            <person name="Grunwald N."/>
            <person name="Machado M."/>
            <person name="Johnson C.S."/>
            <person name="Arredondo F."/>
            <person name="Hong C."/>
            <person name="Coffey M."/>
            <person name="Young S.K."/>
            <person name="Zeng Q."/>
            <person name="Gargeya S."/>
            <person name="Fitzgerald M."/>
            <person name="Abouelleil A."/>
            <person name="Alvarado L."/>
            <person name="Chapman S.B."/>
            <person name="Gainer-Dewar J."/>
            <person name="Goldberg J."/>
            <person name="Griggs A."/>
            <person name="Gujja S."/>
            <person name="Hansen M."/>
            <person name="Howarth C."/>
            <person name="Imamovic A."/>
            <person name="Ireland A."/>
            <person name="Larimer J."/>
            <person name="McCowan C."/>
            <person name="Murphy C."/>
            <person name="Pearson M."/>
            <person name="Poon T.W."/>
            <person name="Priest M."/>
            <person name="Roberts A."/>
            <person name="Saif S."/>
            <person name="Shea T."/>
            <person name="Sykes S."/>
            <person name="Wortman J."/>
            <person name="Nusbaum C."/>
            <person name="Birren B."/>
        </authorList>
    </citation>
    <scope>NUCLEOTIDE SEQUENCE [LARGE SCALE GENOMIC DNA]</scope>
    <source>
        <strain evidence="1">CJ02B3</strain>
    </source>
</reference>
<sequence>MIEFSINKFNCDNYAAWGRYTRGVFLTKSVWVVANRVTTPSFTGSRDRDEHVKSSNIAFGLMVLHMDADYHHVVDNCEETWTAWTCLKAFYSRSQKAGHIYLKQQLFSMEMPEGANVLHHCNEALNISANRHSIGAKMEDEDVAISLLRSLPKELINENIKRQGEKTPAVKTEDAAKAFSTEREILSSKEENQGARCGGNGRGRVANNDQWRNDAYDYGYDRVEFAVSLDFGLSTSNDMSGMWTVDSGATHHIYSNKAKFDTSEMQAN</sequence>